<dbReference type="InterPro" id="IPR036291">
    <property type="entry name" value="NAD(P)-bd_dom_sf"/>
</dbReference>
<comment type="caution">
    <text evidence="4">The sequence shown here is derived from an EMBL/GenBank/DDBJ whole genome shotgun (WGS) entry which is preliminary data.</text>
</comment>
<accession>A0ABV6J012</accession>
<dbReference type="EMBL" id="JBHLVZ010000098">
    <property type="protein sequence ID" value="MFC0389213.1"/>
    <property type="molecule type" value="Genomic_DNA"/>
</dbReference>
<evidence type="ECO:0000256" key="2">
    <source>
        <dbReference type="ARBA" id="ARBA00007637"/>
    </source>
</evidence>
<comment type="pathway">
    <text evidence="1">Bacterial outer membrane biogenesis; LPS O-antigen biosynthesis.</text>
</comment>
<evidence type="ECO:0000256" key="1">
    <source>
        <dbReference type="ARBA" id="ARBA00005125"/>
    </source>
</evidence>
<keyword evidence="5" id="KW-1185">Reference proteome</keyword>
<dbReference type="Proteomes" id="UP001589789">
    <property type="component" value="Unassembled WGS sequence"/>
</dbReference>
<evidence type="ECO:0000313" key="4">
    <source>
        <dbReference type="EMBL" id="MFC0389213.1"/>
    </source>
</evidence>
<dbReference type="Gene3D" id="3.40.50.720">
    <property type="entry name" value="NAD(P)-binding Rossmann-like Domain"/>
    <property type="match status" value="1"/>
</dbReference>
<comment type="similarity">
    <text evidence="2">Belongs to the NAD(P)-dependent epimerase/dehydratase family.</text>
</comment>
<dbReference type="SUPFAM" id="SSF51735">
    <property type="entry name" value="NAD(P)-binding Rossmann-fold domains"/>
    <property type="match status" value="1"/>
</dbReference>
<dbReference type="PANTHER" id="PTHR43000">
    <property type="entry name" value="DTDP-D-GLUCOSE 4,6-DEHYDRATASE-RELATED"/>
    <property type="match status" value="1"/>
</dbReference>
<proteinExistence type="inferred from homology"/>
<name>A0ABV6J012_9PROT</name>
<gene>
    <name evidence="4" type="ORF">ACFFIC_27255</name>
</gene>
<evidence type="ECO:0000259" key="3">
    <source>
        <dbReference type="Pfam" id="PF01370"/>
    </source>
</evidence>
<reference evidence="4 5" key="1">
    <citation type="submission" date="2024-09" db="EMBL/GenBank/DDBJ databases">
        <authorList>
            <person name="Sun Q."/>
            <person name="Mori K."/>
        </authorList>
    </citation>
    <scope>NUCLEOTIDE SEQUENCE [LARGE SCALE GENOMIC DNA]</scope>
    <source>
        <strain evidence="4 5">CCM 7468</strain>
    </source>
</reference>
<dbReference type="RefSeq" id="WP_377056377.1">
    <property type="nucleotide sequence ID" value="NZ_JBHLVZ010000098.1"/>
</dbReference>
<dbReference type="Gene3D" id="3.90.25.10">
    <property type="entry name" value="UDP-galactose 4-epimerase, domain 1"/>
    <property type="match status" value="1"/>
</dbReference>
<dbReference type="Pfam" id="PF01370">
    <property type="entry name" value="Epimerase"/>
    <property type="match status" value="1"/>
</dbReference>
<feature type="domain" description="NAD-dependent epimerase/dehydratase" evidence="3">
    <location>
        <begin position="6"/>
        <end position="246"/>
    </location>
</feature>
<dbReference type="InterPro" id="IPR001509">
    <property type="entry name" value="Epimerase_deHydtase"/>
</dbReference>
<organism evidence="4 5">
    <name type="scientific">Muricoccus vinaceus</name>
    <dbReference type="NCBI Taxonomy" id="424704"/>
    <lineage>
        <taxon>Bacteria</taxon>
        <taxon>Pseudomonadati</taxon>
        <taxon>Pseudomonadota</taxon>
        <taxon>Alphaproteobacteria</taxon>
        <taxon>Acetobacterales</taxon>
        <taxon>Roseomonadaceae</taxon>
        <taxon>Muricoccus</taxon>
    </lineage>
</organism>
<evidence type="ECO:0000313" key="5">
    <source>
        <dbReference type="Proteomes" id="UP001589789"/>
    </source>
</evidence>
<sequence length="323" mass="33812">MRPKRILVTGAGGFAGRHLLPTLRAAFPDAALVGARRSLAEGPVPDADETVALDLDQGASLADAVASVRPDAVLHLAAYADVGASFRNPLAVWRTNVLGTVGLGEAVLRAAPEAPFLVASSAEVYGLSFQSGTPVAEDAPFAPANPYAASKAAADLAVGEMALRGLRAVRMRAFTHTGAGQTDGFVVAAFAHQVARIEAGQQPPVLRTGALDRWRDFLDVRDVCAAYVAALSRADSLPPGIAMNICSGTPRRIGDILEALLRLSGVKAEVEQEASRMRPTDVRSVQGDPALARQTLGWSPVVPWEETLASVLADWRARVAAGE</sequence>
<protein>
    <submittedName>
        <fullName evidence="4">NAD-dependent epimerase/dehydratase family protein</fullName>
    </submittedName>
</protein>